<proteinExistence type="predicted"/>
<reference evidence="2 3" key="1">
    <citation type="submission" date="2016-03" db="EMBL/GenBank/DDBJ databases">
        <authorList>
            <person name="Ploux O."/>
        </authorList>
    </citation>
    <scope>NUCLEOTIDE SEQUENCE [LARGE SCALE GENOMIC DNA]</scope>
    <source>
        <strain evidence="2 3">UAMH 11012</strain>
    </source>
</reference>
<dbReference type="GO" id="GO:0008168">
    <property type="term" value="F:methyltransferase activity"/>
    <property type="evidence" value="ECO:0007669"/>
    <property type="project" value="UniProtKB-KW"/>
</dbReference>
<dbReference type="Proteomes" id="UP000184330">
    <property type="component" value="Unassembled WGS sequence"/>
</dbReference>
<dbReference type="GO" id="GO:0032259">
    <property type="term" value="P:methylation"/>
    <property type="evidence" value="ECO:0007669"/>
    <property type="project" value="UniProtKB-KW"/>
</dbReference>
<dbReference type="OrthoDB" id="10017101at2759"/>
<dbReference type="Pfam" id="PF13847">
    <property type="entry name" value="Methyltransf_31"/>
    <property type="match status" value="1"/>
</dbReference>
<dbReference type="InterPro" id="IPR029063">
    <property type="entry name" value="SAM-dependent_MTases_sf"/>
</dbReference>
<name>A0A1L7X3D7_9HELO</name>
<dbReference type="AlphaFoldDB" id="A0A1L7X3D7"/>
<dbReference type="Gene3D" id="3.40.50.150">
    <property type="entry name" value="Vaccinia Virus protein VP39"/>
    <property type="match status" value="1"/>
</dbReference>
<sequence>MATKEHVYTSDHSAAVLATHSWRTVQNSAAYLIPYLKPDFKLLDAGCGPGTITVDLARFLPEGHVIGVEYSAEPLSQARTFAEQQGVKNVEFRVEDIHELPFEDGTFDVVHAHQCPETDRTFREMERVTKKGGIVACRESASMTWYPQSKGLAKWYEVHMKVAGSKGSNPNSGNRIHAWAREAGFKVDGIKCTAGTWCFASKEEREYWGGRWEKRTSESVFNKLATERGYATEEELKEIGKAWKAWEQDEDGWFTILHGEIICKV</sequence>
<dbReference type="InterPro" id="IPR025714">
    <property type="entry name" value="Methyltranfer_dom"/>
</dbReference>
<dbReference type="PANTHER" id="PTHR43591:SF24">
    <property type="entry name" value="2-METHOXY-6-POLYPRENYL-1,4-BENZOQUINOL METHYLASE, MITOCHONDRIAL"/>
    <property type="match status" value="1"/>
</dbReference>
<dbReference type="SUPFAM" id="SSF53335">
    <property type="entry name" value="S-adenosyl-L-methionine-dependent methyltransferases"/>
    <property type="match status" value="1"/>
</dbReference>
<dbReference type="STRING" id="576137.A0A1L7X3D7"/>
<dbReference type="PANTHER" id="PTHR43591">
    <property type="entry name" value="METHYLTRANSFERASE"/>
    <property type="match status" value="1"/>
</dbReference>
<gene>
    <name evidence="2" type="ORF">PAC_09436</name>
</gene>
<keyword evidence="2" id="KW-0489">Methyltransferase</keyword>
<dbReference type="EMBL" id="FJOG01000014">
    <property type="protein sequence ID" value="CZR59542.1"/>
    <property type="molecule type" value="Genomic_DNA"/>
</dbReference>
<dbReference type="CDD" id="cd02440">
    <property type="entry name" value="AdoMet_MTases"/>
    <property type="match status" value="1"/>
</dbReference>
<evidence type="ECO:0000313" key="2">
    <source>
        <dbReference type="EMBL" id="CZR59542.1"/>
    </source>
</evidence>
<accession>A0A1L7X3D7</accession>
<keyword evidence="2" id="KW-0808">Transferase</keyword>
<protein>
    <submittedName>
        <fullName evidence="2">Probable ubiE/COQ5 methyltransferase</fullName>
    </submittedName>
</protein>
<feature type="domain" description="Methyltransferase" evidence="1">
    <location>
        <begin position="37"/>
        <end position="157"/>
    </location>
</feature>
<evidence type="ECO:0000313" key="3">
    <source>
        <dbReference type="Proteomes" id="UP000184330"/>
    </source>
</evidence>
<evidence type="ECO:0000259" key="1">
    <source>
        <dbReference type="Pfam" id="PF13847"/>
    </source>
</evidence>
<organism evidence="2 3">
    <name type="scientific">Phialocephala subalpina</name>
    <dbReference type="NCBI Taxonomy" id="576137"/>
    <lineage>
        <taxon>Eukaryota</taxon>
        <taxon>Fungi</taxon>
        <taxon>Dikarya</taxon>
        <taxon>Ascomycota</taxon>
        <taxon>Pezizomycotina</taxon>
        <taxon>Leotiomycetes</taxon>
        <taxon>Helotiales</taxon>
        <taxon>Mollisiaceae</taxon>
        <taxon>Phialocephala</taxon>
        <taxon>Phialocephala fortinii species complex</taxon>
    </lineage>
</organism>
<keyword evidence="3" id="KW-1185">Reference proteome</keyword>